<accession>A0A8S1LXA5</accession>
<dbReference type="InterPro" id="IPR000719">
    <property type="entry name" value="Prot_kinase_dom"/>
</dbReference>
<dbReference type="PANTHER" id="PTHR11909">
    <property type="entry name" value="CASEIN KINASE-RELATED"/>
    <property type="match status" value="1"/>
</dbReference>
<reference evidence="4" key="1">
    <citation type="submission" date="2021-01" db="EMBL/GenBank/DDBJ databases">
        <authorList>
            <consortium name="Genoscope - CEA"/>
            <person name="William W."/>
        </authorList>
    </citation>
    <scope>NUCLEOTIDE SEQUENCE</scope>
</reference>
<feature type="domain" description="Protein kinase" evidence="3">
    <location>
        <begin position="16"/>
        <end position="288"/>
    </location>
</feature>
<dbReference type="GO" id="GO:0005524">
    <property type="term" value="F:ATP binding"/>
    <property type="evidence" value="ECO:0007669"/>
    <property type="project" value="InterPro"/>
</dbReference>
<dbReference type="OrthoDB" id="312082at2759"/>
<dbReference type="InterPro" id="IPR008271">
    <property type="entry name" value="Ser/Thr_kinase_AS"/>
</dbReference>
<dbReference type="PROSITE" id="PS00108">
    <property type="entry name" value="PROTEIN_KINASE_ST"/>
    <property type="match status" value="1"/>
</dbReference>
<name>A0A8S1LXA5_9CILI</name>
<dbReference type="Proteomes" id="UP000692954">
    <property type="component" value="Unassembled WGS sequence"/>
</dbReference>
<dbReference type="FunFam" id="1.10.510.10:FF:000616">
    <property type="entry name" value="Uncharacterized protein"/>
    <property type="match status" value="1"/>
</dbReference>
<protein>
    <recommendedName>
        <fullName evidence="2">Casein kinase I</fullName>
        <ecNumber evidence="1">2.7.11.1</ecNumber>
    </recommendedName>
</protein>
<dbReference type="GO" id="GO:0004674">
    <property type="term" value="F:protein serine/threonine kinase activity"/>
    <property type="evidence" value="ECO:0007669"/>
    <property type="project" value="UniProtKB-EC"/>
</dbReference>
<dbReference type="Pfam" id="PF00069">
    <property type="entry name" value="Pkinase"/>
    <property type="match status" value="1"/>
</dbReference>
<gene>
    <name evidence="4" type="ORF">PSON_ATCC_30995.1.T0290277</name>
</gene>
<proteinExistence type="predicted"/>
<dbReference type="SMART" id="SM00220">
    <property type="entry name" value="S_TKc"/>
    <property type="match status" value="1"/>
</dbReference>
<organism evidence="4 5">
    <name type="scientific">Paramecium sonneborni</name>
    <dbReference type="NCBI Taxonomy" id="65129"/>
    <lineage>
        <taxon>Eukaryota</taxon>
        <taxon>Sar</taxon>
        <taxon>Alveolata</taxon>
        <taxon>Ciliophora</taxon>
        <taxon>Intramacronucleata</taxon>
        <taxon>Oligohymenophorea</taxon>
        <taxon>Peniculida</taxon>
        <taxon>Parameciidae</taxon>
        <taxon>Paramecium</taxon>
    </lineage>
</organism>
<comment type="caution">
    <text evidence="4">The sequence shown here is derived from an EMBL/GenBank/DDBJ whole genome shotgun (WGS) entry which is preliminary data.</text>
</comment>
<dbReference type="EMBL" id="CAJJDN010000029">
    <property type="protein sequence ID" value="CAD8072660.1"/>
    <property type="molecule type" value="Genomic_DNA"/>
</dbReference>
<keyword evidence="5" id="KW-1185">Reference proteome</keyword>
<dbReference type="InterPro" id="IPR050235">
    <property type="entry name" value="CK1_Ser-Thr_kinase"/>
</dbReference>
<dbReference type="AlphaFoldDB" id="A0A8S1LXA5"/>
<evidence type="ECO:0000313" key="4">
    <source>
        <dbReference type="EMBL" id="CAD8072660.1"/>
    </source>
</evidence>
<dbReference type="PROSITE" id="PS50011">
    <property type="entry name" value="PROTEIN_KINASE_DOM"/>
    <property type="match status" value="1"/>
</dbReference>
<evidence type="ECO:0000259" key="3">
    <source>
        <dbReference type="PROSITE" id="PS50011"/>
    </source>
</evidence>
<sequence>MNPQQQQKNKVFNNQYSIVKKLSSGSFGVVFLGQDIISKQDVAIKVEKEENEEVKSLDREVQILKILDGIEGFPKYYWSGEDLGYNILVIQLLGKDLAFHFKQLKRFNLKSVLTIGIQAVNLLERAHQKGVIHRDLKPENMILGIGNQISKLYLIDFGISKVYRDANGRHIIFKDQKSFLGTTRYASIAAHLGHELGRKDDLESLMYILLYFLRGQLPWQNMVNVTDDERTQKVGELKLSLENELFKDQVPEFQKIYNLIRRLQFKQEPDYKIIIQELRKAAESQNIIVDGHYEWSEIRQSTHYQTDTNQNLSKKNIQFNNQNEMKKSIEKQLSGAIQLGSQNFLAPPPLSSRNNSFQRDDIRKNSSLTQQSSIGNCCQSINPNYQKSICDDRFGSKQDILQHQQNSFDDERISNFESREIIENVDGQEPLFQKFGKIKKGISINLILSLKKKKK</sequence>
<dbReference type="EC" id="2.7.11.1" evidence="1"/>
<evidence type="ECO:0000256" key="1">
    <source>
        <dbReference type="ARBA" id="ARBA00012513"/>
    </source>
</evidence>
<evidence type="ECO:0000256" key="2">
    <source>
        <dbReference type="ARBA" id="ARBA00023860"/>
    </source>
</evidence>
<dbReference type="CDD" id="cd14016">
    <property type="entry name" value="STKc_CK1"/>
    <property type="match status" value="1"/>
</dbReference>
<evidence type="ECO:0000313" key="5">
    <source>
        <dbReference type="Proteomes" id="UP000692954"/>
    </source>
</evidence>